<dbReference type="CDD" id="cd06261">
    <property type="entry name" value="TM_PBP2"/>
    <property type="match status" value="1"/>
</dbReference>
<evidence type="ECO:0000256" key="1">
    <source>
        <dbReference type="ARBA" id="ARBA00004651"/>
    </source>
</evidence>
<dbReference type="PANTHER" id="PTHR47314:SF1">
    <property type="entry name" value="MALTOSE_MALTODEXTRIN TRANSPORT SYSTEM PERMEASE PROTEIN MALF"/>
    <property type="match status" value="1"/>
</dbReference>
<keyword evidence="7 8" id="KW-0472">Membrane</keyword>
<dbReference type="AlphaFoldDB" id="A0A6J7A3E0"/>
<gene>
    <name evidence="10" type="ORF">UFOPK3167_00681</name>
</gene>
<feature type="domain" description="ABC transmembrane type-1" evidence="9">
    <location>
        <begin position="274"/>
        <end position="494"/>
    </location>
</feature>
<dbReference type="GO" id="GO:0015423">
    <property type="term" value="F:ABC-type maltose transporter activity"/>
    <property type="evidence" value="ECO:0007669"/>
    <property type="project" value="TreeGrafter"/>
</dbReference>
<dbReference type="GO" id="GO:0042956">
    <property type="term" value="P:maltodextrin transmembrane transport"/>
    <property type="evidence" value="ECO:0007669"/>
    <property type="project" value="TreeGrafter"/>
</dbReference>
<dbReference type="GO" id="GO:1990060">
    <property type="term" value="C:maltose transport complex"/>
    <property type="evidence" value="ECO:0007669"/>
    <property type="project" value="TreeGrafter"/>
</dbReference>
<keyword evidence="5 8" id="KW-0812">Transmembrane</keyword>
<feature type="transmembrane region" description="Helical" evidence="8">
    <location>
        <begin position="410"/>
        <end position="436"/>
    </location>
</feature>
<sequence>MKRNFKFLATYSLALFLLAMAGKLLQDKSWFLGFFFFISSGLIVYIYSINKKIPSKYLVPGLLLLFLFHVYPAFYSGVVAFTNDSNGHQISKEQAINAIITDSRIPVEGLLPIKYVAAEEISTKALFLIFQYPDSNFWAGNSESLMPLNNSDVSTSDIGVVTKATGFRILSPTQIANLSSALQDIVVVLKDGVSLAPSDFYVLEASKPSFTYSAQRGELVEVSTGIHYRPNNNGQMVGPSGELLYPGWKVNVGWRNFSSVVSDPEVRRPLAAVLAWTLFNAFLIVFLSFLFGLILALTFNSPHLRSKRVYRTIFITPLAIPSVLSVLVWAGLFGSETGVIDRMFHISTPWLTDSFWARIAVLIVELWITFPYMFLISTGAIQAIPNEIIEAAEIDGASPLKSFTLIKLPLVLRTVAPLLVASLAMALNNFGVIYLLTGGGPVFSNSNGNAGATDILISYTYKLAFNSQEGNNYGLASALSILNFALIALISIYGLRRMKTMEGVN</sequence>
<evidence type="ECO:0000256" key="6">
    <source>
        <dbReference type="ARBA" id="ARBA00022989"/>
    </source>
</evidence>
<dbReference type="SUPFAM" id="SSF160964">
    <property type="entry name" value="MalF N-terminal region-like"/>
    <property type="match status" value="1"/>
</dbReference>
<evidence type="ECO:0000259" key="9">
    <source>
        <dbReference type="PROSITE" id="PS50928"/>
    </source>
</evidence>
<dbReference type="InterPro" id="IPR032550">
    <property type="entry name" value="TM_PBP2_N"/>
</dbReference>
<dbReference type="Gene3D" id="1.20.58.370">
    <property type="entry name" value="MalF N-terminal region-like"/>
    <property type="match status" value="1"/>
</dbReference>
<dbReference type="InterPro" id="IPR000515">
    <property type="entry name" value="MetI-like"/>
</dbReference>
<dbReference type="EMBL" id="CAFABF010000026">
    <property type="protein sequence ID" value="CAB4826990.1"/>
    <property type="molecule type" value="Genomic_DNA"/>
</dbReference>
<dbReference type="PANTHER" id="PTHR47314">
    <property type="entry name" value="MALTOSE/MALTODEXTRIN TRANSPORT SYSTEM PERMEASE PROTEIN MALF"/>
    <property type="match status" value="1"/>
</dbReference>
<organism evidence="10">
    <name type="scientific">freshwater metagenome</name>
    <dbReference type="NCBI Taxonomy" id="449393"/>
    <lineage>
        <taxon>unclassified sequences</taxon>
        <taxon>metagenomes</taxon>
        <taxon>ecological metagenomes</taxon>
    </lineage>
</organism>
<reference evidence="10" key="1">
    <citation type="submission" date="2020-05" db="EMBL/GenBank/DDBJ databases">
        <authorList>
            <person name="Chiriac C."/>
            <person name="Salcher M."/>
            <person name="Ghai R."/>
            <person name="Kavagutti S V."/>
        </authorList>
    </citation>
    <scope>NUCLEOTIDE SEQUENCE</scope>
</reference>
<feature type="transmembrane region" description="Helical" evidence="8">
    <location>
        <begin position="273"/>
        <end position="297"/>
    </location>
</feature>
<keyword evidence="4" id="KW-0762">Sugar transport</keyword>
<accession>A0A6J7A3E0</accession>
<evidence type="ECO:0000256" key="2">
    <source>
        <dbReference type="ARBA" id="ARBA00022448"/>
    </source>
</evidence>
<dbReference type="Gene3D" id="3.10.650.10">
    <property type="entry name" value="MalF N-terminal region-like"/>
    <property type="match status" value="1"/>
</dbReference>
<feature type="transmembrane region" description="Helical" evidence="8">
    <location>
        <begin position="355"/>
        <end position="375"/>
    </location>
</feature>
<comment type="subcellular location">
    <subcellularLocation>
        <location evidence="1">Cell membrane</location>
        <topology evidence="1">Multi-pass membrane protein</topology>
    </subcellularLocation>
</comment>
<proteinExistence type="predicted"/>
<dbReference type="SUPFAM" id="SSF161098">
    <property type="entry name" value="MetI-like"/>
    <property type="match status" value="1"/>
</dbReference>
<evidence type="ECO:0000256" key="3">
    <source>
        <dbReference type="ARBA" id="ARBA00022475"/>
    </source>
</evidence>
<dbReference type="PROSITE" id="PS50928">
    <property type="entry name" value="ABC_TM1"/>
    <property type="match status" value="1"/>
</dbReference>
<keyword evidence="2" id="KW-0813">Transport</keyword>
<dbReference type="Pfam" id="PF00528">
    <property type="entry name" value="BPD_transp_1"/>
    <property type="match status" value="1"/>
</dbReference>
<feature type="transmembrane region" description="Helical" evidence="8">
    <location>
        <begin position="309"/>
        <end position="335"/>
    </location>
</feature>
<name>A0A6J7A3E0_9ZZZZ</name>
<feature type="transmembrane region" description="Helical" evidence="8">
    <location>
        <begin position="61"/>
        <end position="81"/>
    </location>
</feature>
<feature type="transmembrane region" description="Helical" evidence="8">
    <location>
        <begin position="31"/>
        <end position="49"/>
    </location>
</feature>
<evidence type="ECO:0000256" key="4">
    <source>
        <dbReference type="ARBA" id="ARBA00022597"/>
    </source>
</evidence>
<dbReference type="Pfam" id="PF16296">
    <property type="entry name" value="TM_PBP2_N"/>
    <property type="match status" value="1"/>
</dbReference>
<keyword evidence="3" id="KW-1003">Cell membrane</keyword>
<evidence type="ECO:0000256" key="7">
    <source>
        <dbReference type="ARBA" id="ARBA00023136"/>
    </source>
</evidence>
<evidence type="ECO:0000256" key="5">
    <source>
        <dbReference type="ARBA" id="ARBA00022692"/>
    </source>
</evidence>
<protein>
    <submittedName>
        <fullName evidence="10">Unannotated protein</fullName>
    </submittedName>
</protein>
<dbReference type="Gene3D" id="1.10.3720.10">
    <property type="entry name" value="MetI-like"/>
    <property type="match status" value="1"/>
</dbReference>
<evidence type="ECO:0000313" key="10">
    <source>
        <dbReference type="EMBL" id="CAB4826990.1"/>
    </source>
</evidence>
<dbReference type="InterPro" id="IPR035277">
    <property type="entry name" value="MalF_N"/>
</dbReference>
<dbReference type="InterPro" id="IPR035906">
    <property type="entry name" value="MetI-like_sf"/>
</dbReference>
<evidence type="ECO:0000256" key="8">
    <source>
        <dbReference type="SAM" id="Phobius"/>
    </source>
</evidence>
<feature type="transmembrane region" description="Helical" evidence="8">
    <location>
        <begin position="473"/>
        <end position="495"/>
    </location>
</feature>
<keyword evidence="6 8" id="KW-1133">Transmembrane helix</keyword>